<reference evidence="2 3" key="1">
    <citation type="submission" date="2015-06" db="EMBL/GenBank/DDBJ databases">
        <title>A Comprehensive Approach to Explore the Metabolic and Phylogenetic Diversity of Bacterial Steroid Degradation in the Environment: Testosterone as an Example.</title>
        <authorList>
            <person name="Yang F.-C."/>
            <person name="Chen Y.-L."/>
            <person name="Yu C.-P."/>
            <person name="Tang S.-L."/>
            <person name="Wang P.-H."/>
            <person name="Ismail W."/>
            <person name="Wang C.-H."/>
            <person name="Yang C.-Y."/>
            <person name="Chiang Y.-R."/>
        </authorList>
    </citation>
    <scope>NUCLEOTIDE SEQUENCE [LARGE SCALE GENOMIC DNA]</scope>
    <source>
        <strain evidence="2 3">DSM 18526</strain>
    </source>
</reference>
<dbReference type="OrthoDB" id="9803379at2"/>
<dbReference type="InterPro" id="IPR010982">
    <property type="entry name" value="Lambda_DNA-bd_dom_sf"/>
</dbReference>
<dbReference type="Gene3D" id="1.10.260.40">
    <property type="entry name" value="lambda repressor-like DNA-binding domains"/>
    <property type="match status" value="1"/>
</dbReference>
<dbReference type="KEGG" id="sdf:ACG33_06045"/>
<organism evidence="2 3">
    <name type="scientific">Steroidobacter denitrificans</name>
    <dbReference type="NCBI Taxonomy" id="465721"/>
    <lineage>
        <taxon>Bacteria</taxon>
        <taxon>Pseudomonadati</taxon>
        <taxon>Pseudomonadota</taxon>
        <taxon>Gammaproteobacteria</taxon>
        <taxon>Steroidobacterales</taxon>
        <taxon>Steroidobacteraceae</taxon>
        <taxon>Steroidobacter</taxon>
    </lineage>
</organism>
<dbReference type="EMBL" id="CP011971">
    <property type="protein sequence ID" value="AMN46664.1"/>
    <property type="molecule type" value="Genomic_DNA"/>
</dbReference>
<dbReference type="SMART" id="SM00530">
    <property type="entry name" value="HTH_XRE"/>
    <property type="match status" value="1"/>
</dbReference>
<dbReference type="InterPro" id="IPR001387">
    <property type="entry name" value="Cro/C1-type_HTH"/>
</dbReference>
<dbReference type="AlphaFoldDB" id="A0A127F8C0"/>
<accession>A0A127F8C0</accession>
<feature type="domain" description="HTH cro/C1-type" evidence="1">
    <location>
        <begin position="17"/>
        <end position="71"/>
    </location>
</feature>
<dbReference type="CDD" id="cd00093">
    <property type="entry name" value="HTH_XRE"/>
    <property type="match status" value="1"/>
</dbReference>
<evidence type="ECO:0000313" key="2">
    <source>
        <dbReference type="EMBL" id="AMN46664.1"/>
    </source>
</evidence>
<dbReference type="SUPFAM" id="SSF47413">
    <property type="entry name" value="lambda repressor-like DNA-binding domains"/>
    <property type="match status" value="1"/>
</dbReference>
<dbReference type="RefSeq" id="WP_066919569.1">
    <property type="nucleotide sequence ID" value="NZ_CP011971.1"/>
</dbReference>
<evidence type="ECO:0000259" key="1">
    <source>
        <dbReference type="PROSITE" id="PS50943"/>
    </source>
</evidence>
<gene>
    <name evidence="2" type="ORF">ACG33_06045</name>
</gene>
<name>A0A127F8C0_STEDE</name>
<evidence type="ECO:0000313" key="3">
    <source>
        <dbReference type="Proteomes" id="UP000070250"/>
    </source>
</evidence>
<dbReference type="Pfam" id="PF13560">
    <property type="entry name" value="HTH_31"/>
    <property type="match status" value="1"/>
</dbReference>
<keyword evidence="3" id="KW-1185">Reference proteome</keyword>
<protein>
    <recommendedName>
        <fullName evidence="1">HTH cro/C1-type domain-containing protein</fullName>
    </recommendedName>
</protein>
<proteinExistence type="predicted"/>
<dbReference type="Proteomes" id="UP000070250">
    <property type="component" value="Chromosome"/>
</dbReference>
<dbReference type="PROSITE" id="PS50943">
    <property type="entry name" value="HTH_CROC1"/>
    <property type="match status" value="1"/>
</dbReference>
<sequence>MTKQLRTARHRALITALAAARHDAGMTQRELAAVLRRAHSFVGKIESGERQLNVLEFCEYADALGASAPDLLRKILDRG</sequence>
<dbReference type="GO" id="GO:0003677">
    <property type="term" value="F:DNA binding"/>
    <property type="evidence" value="ECO:0007669"/>
    <property type="project" value="InterPro"/>
</dbReference>